<accession>A0A4S8LVL4</accession>
<keyword evidence="1" id="KW-0812">Transmembrane</keyword>
<organism evidence="2 3">
    <name type="scientific">Dendrothele bispora (strain CBS 962.96)</name>
    <dbReference type="NCBI Taxonomy" id="1314807"/>
    <lineage>
        <taxon>Eukaryota</taxon>
        <taxon>Fungi</taxon>
        <taxon>Dikarya</taxon>
        <taxon>Basidiomycota</taxon>
        <taxon>Agaricomycotina</taxon>
        <taxon>Agaricomycetes</taxon>
        <taxon>Agaricomycetidae</taxon>
        <taxon>Agaricales</taxon>
        <taxon>Agaricales incertae sedis</taxon>
        <taxon>Dendrothele</taxon>
    </lineage>
</organism>
<sequence>MAAKTASKSLVLLFVALHTFVWTALTIITATVVLSRNVRRQVTWLNLNLSWIFACFAFSLLLITGQLSKPVPDASICLVQAAATISLPSLTSGATLAFALHLWFNIRSSQYQDKAEFKRTTLRNIALVVIPYIVPLVEFLAAFIYGAKHPEQVVLDGTGMLCGFTTTIFAKLAEISVCVLMFITVVFEALSISVIYRRHSNWKGRNYVAMLVRLLAFTLFGMLGIGASLTYLTSHGKNAATANLLQAIPPVSFVFIFGLQWDIIKAWMFWKTDDTKTSSAESMKQELHRSPTPVEVRIDLVRSTSYPGDRSDSKI</sequence>
<evidence type="ECO:0000313" key="3">
    <source>
        <dbReference type="Proteomes" id="UP000297245"/>
    </source>
</evidence>
<reference evidence="2 3" key="1">
    <citation type="journal article" date="2019" name="Nat. Ecol. Evol.">
        <title>Megaphylogeny resolves global patterns of mushroom evolution.</title>
        <authorList>
            <person name="Varga T."/>
            <person name="Krizsan K."/>
            <person name="Foldi C."/>
            <person name="Dima B."/>
            <person name="Sanchez-Garcia M."/>
            <person name="Sanchez-Ramirez S."/>
            <person name="Szollosi G.J."/>
            <person name="Szarkandi J.G."/>
            <person name="Papp V."/>
            <person name="Albert L."/>
            <person name="Andreopoulos W."/>
            <person name="Angelini C."/>
            <person name="Antonin V."/>
            <person name="Barry K.W."/>
            <person name="Bougher N.L."/>
            <person name="Buchanan P."/>
            <person name="Buyck B."/>
            <person name="Bense V."/>
            <person name="Catcheside P."/>
            <person name="Chovatia M."/>
            <person name="Cooper J."/>
            <person name="Damon W."/>
            <person name="Desjardin D."/>
            <person name="Finy P."/>
            <person name="Geml J."/>
            <person name="Haridas S."/>
            <person name="Hughes K."/>
            <person name="Justo A."/>
            <person name="Karasinski D."/>
            <person name="Kautmanova I."/>
            <person name="Kiss B."/>
            <person name="Kocsube S."/>
            <person name="Kotiranta H."/>
            <person name="LaButti K.M."/>
            <person name="Lechner B.E."/>
            <person name="Liimatainen K."/>
            <person name="Lipzen A."/>
            <person name="Lukacs Z."/>
            <person name="Mihaltcheva S."/>
            <person name="Morgado L.N."/>
            <person name="Niskanen T."/>
            <person name="Noordeloos M.E."/>
            <person name="Ohm R.A."/>
            <person name="Ortiz-Santana B."/>
            <person name="Ovrebo C."/>
            <person name="Racz N."/>
            <person name="Riley R."/>
            <person name="Savchenko A."/>
            <person name="Shiryaev A."/>
            <person name="Soop K."/>
            <person name="Spirin V."/>
            <person name="Szebenyi C."/>
            <person name="Tomsovsky M."/>
            <person name="Tulloss R.E."/>
            <person name="Uehling J."/>
            <person name="Grigoriev I.V."/>
            <person name="Vagvolgyi C."/>
            <person name="Papp T."/>
            <person name="Martin F.M."/>
            <person name="Miettinen O."/>
            <person name="Hibbett D.S."/>
            <person name="Nagy L.G."/>
        </authorList>
    </citation>
    <scope>NUCLEOTIDE SEQUENCE [LARGE SCALE GENOMIC DNA]</scope>
    <source>
        <strain evidence="2 3">CBS 962.96</strain>
    </source>
</reference>
<feature type="transmembrane region" description="Helical" evidence="1">
    <location>
        <begin position="79"/>
        <end position="104"/>
    </location>
</feature>
<keyword evidence="1" id="KW-0472">Membrane</keyword>
<name>A0A4S8LVL4_DENBC</name>
<keyword evidence="3" id="KW-1185">Reference proteome</keyword>
<feature type="transmembrane region" description="Helical" evidence="1">
    <location>
        <begin position="47"/>
        <end position="67"/>
    </location>
</feature>
<evidence type="ECO:0000313" key="2">
    <source>
        <dbReference type="EMBL" id="THU93401.1"/>
    </source>
</evidence>
<feature type="transmembrane region" description="Helical" evidence="1">
    <location>
        <begin position="244"/>
        <end position="264"/>
    </location>
</feature>
<feature type="transmembrane region" description="Helical" evidence="1">
    <location>
        <begin position="12"/>
        <end position="35"/>
    </location>
</feature>
<dbReference type="OrthoDB" id="3259067at2759"/>
<dbReference type="AlphaFoldDB" id="A0A4S8LVL4"/>
<protein>
    <recommendedName>
        <fullName evidence="4">Family A G protein-coupled receptor-like protein</fullName>
    </recommendedName>
</protein>
<feature type="transmembrane region" description="Helical" evidence="1">
    <location>
        <begin position="125"/>
        <end position="148"/>
    </location>
</feature>
<evidence type="ECO:0008006" key="4">
    <source>
        <dbReference type="Google" id="ProtNLM"/>
    </source>
</evidence>
<feature type="transmembrane region" description="Helical" evidence="1">
    <location>
        <begin position="168"/>
        <end position="196"/>
    </location>
</feature>
<keyword evidence="1" id="KW-1133">Transmembrane helix</keyword>
<feature type="transmembrane region" description="Helical" evidence="1">
    <location>
        <begin position="208"/>
        <end position="232"/>
    </location>
</feature>
<dbReference type="EMBL" id="ML179250">
    <property type="protein sequence ID" value="THU93401.1"/>
    <property type="molecule type" value="Genomic_DNA"/>
</dbReference>
<dbReference type="Proteomes" id="UP000297245">
    <property type="component" value="Unassembled WGS sequence"/>
</dbReference>
<evidence type="ECO:0000256" key="1">
    <source>
        <dbReference type="SAM" id="Phobius"/>
    </source>
</evidence>
<gene>
    <name evidence="2" type="ORF">K435DRAFT_861557</name>
</gene>
<proteinExistence type="predicted"/>